<dbReference type="Gene3D" id="3.40.190.10">
    <property type="entry name" value="Periplasmic binding protein-like II"/>
    <property type="match status" value="2"/>
</dbReference>
<dbReference type="STRING" id="1499967.U27_01779"/>
<proteinExistence type="predicted"/>
<dbReference type="PANTHER" id="PTHR38834:SF3">
    <property type="entry name" value="SOLUTE-BINDING PROTEIN FAMILY 3_N-TERMINAL DOMAIN-CONTAINING PROTEIN"/>
    <property type="match status" value="1"/>
</dbReference>
<accession>A0A0S6W9E2</accession>
<protein>
    <submittedName>
        <fullName evidence="2">Amino acid ABC transporter substrate-binding protein, PAAT family</fullName>
    </submittedName>
</protein>
<dbReference type="PANTHER" id="PTHR38834">
    <property type="entry name" value="PERIPLASMIC SUBSTRATE BINDING PROTEIN FAMILY 3"/>
    <property type="match status" value="1"/>
</dbReference>
<dbReference type="HOGENOM" id="CLU_064076_11_0_0"/>
<dbReference type="Pfam" id="PF00497">
    <property type="entry name" value="SBP_bac_3"/>
    <property type="match status" value="1"/>
</dbReference>
<dbReference type="eggNOG" id="COG0834">
    <property type="taxonomic scope" value="Bacteria"/>
</dbReference>
<organism evidence="2">
    <name type="scientific">Vecturithrix granuli</name>
    <dbReference type="NCBI Taxonomy" id="1499967"/>
    <lineage>
        <taxon>Bacteria</taxon>
        <taxon>Candidatus Moduliflexota</taxon>
        <taxon>Candidatus Vecturitrichia</taxon>
        <taxon>Candidatus Vecturitrichales</taxon>
        <taxon>Candidatus Vecturitrichaceae</taxon>
        <taxon>Candidatus Vecturithrix</taxon>
    </lineage>
</organism>
<name>A0A0S6W9E2_VECG1</name>
<dbReference type="SMART" id="SM00062">
    <property type="entry name" value="PBPb"/>
    <property type="match status" value="1"/>
</dbReference>
<dbReference type="AlphaFoldDB" id="A0A0S6W9E2"/>
<evidence type="ECO:0000313" key="3">
    <source>
        <dbReference type="Proteomes" id="UP000030661"/>
    </source>
</evidence>
<evidence type="ECO:0000313" key="2">
    <source>
        <dbReference type="EMBL" id="GAK54948.1"/>
    </source>
</evidence>
<gene>
    <name evidence="2" type="ORF">U27_01779</name>
</gene>
<dbReference type="InterPro" id="IPR001638">
    <property type="entry name" value="Solute-binding_3/MltF_N"/>
</dbReference>
<dbReference type="SUPFAM" id="SSF53850">
    <property type="entry name" value="Periplasmic binding protein-like II"/>
    <property type="match status" value="1"/>
</dbReference>
<reference evidence="2" key="1">
    <citation type="journal article" date="2015" name="PeerJ">
        <title>First genomic representation of candidate bacterial phylum KSB3 points to enhanced environmental sensing as a trigger of wastewater bulking.</title>
        <authorList>
            <person name="Sekiguchi Y."/>
            <person name="Ohashi A."/>
            <person name="Parks D.H."/>
            <person name="Yamauchi T."/>
            <person name="Tyson G.W."/>
            <person name="Hugenholtz P."/>
        </authorList>
    </citation>
    <scope>NUCLEOTIDE SEQUENCE [LARGE SCALE GENOMIC DNA]</scope>
</reference>
<dbReference type="Proteomes" id="UP000030661">
    <property type="component" value="Unassembled WGS sequence"/>
</dbReference>
<dbReference type="EMBL" id="DF820463">
    <property type="protein sequence ID" value="GAK54948.1"/>
    <property type="molecule type" value="Genomic_DNA"/>
</dbReference>
<keyword evidence="3" id="KW-1185">Reference proteome</keyword>
<feature type="domain" description="Solute-binding protein family 3/N-terminal" evidence="1">
    <location>
        <begin position="94"/>
        <end position="317"/>
    </location>
</feature>
<evidence type="ECO:0000259" key="1">
    <source>
        <dbReference type="SMART" id="SM00062"/>
    </source>
</evidence>
<sequence length="317" mass="36522">MAERLKVEHSFNHDIFCEHVINNKKRNHEEPQIDQMKQVVSMSFCLESHRLENFIKSGKSEKSVVNLHEKNAMKKFICILILILSALPSFAEEPMKMVYFDNYAPFSWLEQDEMKGILIDVVTEALQNRMGIPLDHKGYPWVRAQSLVKENQADAFVTVPTEERRSYTEISNEPVLLVTTVMFAKKDSPKIEALSRVKTIPDLKDFRIGNYMGNGWGKKALEGLNVEWIPTVDQTLAMLIKGRFDVFIDVSPVVNFNLKRLGYQNDIVELPPVLEAITFNLCIGKESAYVDLLPKFDETLQAMRDDGTLQKIYDRYK</sequence>